<sequence length="624" mass="68974">MGRHEHRRKILSPAYNDFDVMESLRYSAENHLGKVLDDHIDRADQGVAEVDLAQIAERFSIQAFSNMAFGQNLAESDVRVISRTVSKGQLGFMVMTMFPWIRICIGDPSALLKLDQYVAFGKTLATVKKTATDRLAGTMYAPSMTTTSLKITHADIISGLQATDLNAEQIADNLNVQIEKVTPPKGYPEYKVPGGTLIGICLGAAMRDREVFGANPDEYEPSRWMTSQRLGETQPESLANRNNVLELNFGSGVSKCLGRKVALLELAIFVSKLTEYEWKPTKGPGEFGVIVRKGVLRIESKMCWFERQYPNCPLCGGVGAPEILNLGCPFNQPLGECNLVYETPANITRPHPNCVELDRIANEVLGRTPPVQAGPAHIDARDGVGPYDTPLPSPALQTPAIPVSDGSLPAAWSSDSNNNPSPEMIIFIIRRTELQNMIPEFATALKDLETAVGPSNPHFTQVIEFVTQHITGASLAADIHVSMIQEAEFQIANNIGDRNTARWNIDWIIRGITNTSPGFESAVIWHRRYTDLIIHLRRLAGRLSPPRPAATDEMPPPLPVRRGASAGIDPADLDDHSDFLPPPEFYLPEDAFDSDDDVEFDPDEDEQFGGDDEEDMEWDDSHYP</sequence>
<comment type="similarity">
    <text evidence="1">Belongs to the cytochrome P450 family.</text>
</comment>
<name>A0A4S8X197_AURPU</name>
<dbReference type="PANTHER" id="PTHR24305:SF166">
    <property type="entry name" value="CYTOCHROME P450 12A4, MITOCHONDRIAL-RELATED"/>
    <property type="match status" value="1"/>
</dbReference>
<dbReference type="Gene3D" id="1.10.630.10">
    <property type="entry name" value="Cytochrome P450"/>
    <property type="match status" value="2"/>
</dbReference>
<evidence type="ECO:0000313" key="3">
    <source>
        <dbReference type="EMBL" id="THW31187.1"/>
    </source>
</evidence>
<reference evidence="3 4" key="1">
    <citation type="submission" date="2018-10" db="EMBL/GenBank/DDBJ databases">
        <title>Fifty Aureobasidium pullulans genomes reveal a recombining polyextremotolerant generalist.</title>
        <authorList>
            <person name="Gostincar C."/>
            <person name="Turk M."/>
            <person name="Zajc J."/>
            <person name="Gunde-Cimerman N."/>
        </authorList>
    </citation>
    <scope>NUCLEOTIDE SEQUENCE [LARGE SCALE GENOMIC DNA]</scope>
    <source>
        <strain evidence="3 4">EXF-11013</strain>
    </source>
</reference>
<dbReference type="InterPro" id="IPR001128">
    <property type="entry name" value="Cyt_P450"/>
</dbReference>
<dbReference type="Pfam" id="PF00067">
    <property type="entry name" value="p450"/>
    <property type="match status" value="1"/>
</dbReference>
<evidence type="ECO:0000313" key="4">
    <source>
        <dbReference type="Proteomes" id="UP000310687"/>
    </source>
</evidence>
<dbReference type="SUPFAM" id="SSF48264">
    <property type="entry name" value="Cytochrome P450"/>
    <property type="match status" value="1"/>
</dbReference>
<dbReference type="InterPro" id="IPR050121">
    <property type="entry name" value="Cytochrome_P450_monoxygenase"/>
</dbReference>
<feature type="compositionally biased region" description="Acidic residues" evidence="2">
    <location>
        <begin position="590"/>
        <end position="618"/>
    </location>
</feature>
<dbReference type="GO" id="GO:0004497">
    <property type="term" value="F:monooxygenase activity"/>
    <property type="evidence" value="ECO:0007669"/>
    <property type="project" value="InterPro"/>
</dbReference>
<comment type="caution">
    <text evidence="3">The sequence shown here is derived from an EMBL/GenBank/DDBJ whole genome shotgun (WGS) entry which is preliminary data.</text>
</comment>
<dbReference type="PANTHER" id="PTHR24305">
    <property type="entry name" value="CYTOCHROME P450"/>
    <property type="match status" value="1"/>
</dbReference>
<dbReference type="Proteomes" id="UP000310687">
    <property type="component" value="Unassembled WGS sequence"/>
</dbReference>
<dbReference type="GO" id="GO:0005506">
    <property type="term" value="F:iron ion binding"/>
    <property type="evidence" value="ECO:0007669"/>
    <property type="project" value="InterPro"/>
</dbReference>
<accession>A0A4S8X197</accession>
<dbReference type="AlphaFoldDB" id="A0A4S8X197"/>
<proteinExistence type="inferred from homology"/>
<organism evidence="3 4">
    <name type="scientific">Aureobasidium pullulans</name>
    <name type="common">Black yeast</name>
    <name type="synonym">Pullularia pullulans</name>
    <dbReference type="NCBI Taxonomy" id="5580"/>
    <lineage>
        <taxon>Eukaryota</taxon>
        <taxon>Fungi</taxon>
        <taxon>Dikarya</taxon>
        <taxon>Ascomycota</taxon>
        <taxon>Pezizomycotina</taxon>
        <taxon>Dothideomycetes</taxon>
        <taxon>Dothideomycetidae</taxon>
        <taxon>Dothideales</taxon>
        <taxon>Saccotheciaceae</taxon>
        <taxon>Aureobasidium</taxon>
    </lineage>
</organism>
<dbReference type="EMBL" id="QZAL01000320">
    <property type="protein sequence ID" value="THW31187.1"/>
    <property type="molecule type" value="Genomic_DNA"/>
</dbReference>
<dbReference type="GO" id="GO:0020037">
    <property type="term" value="F:heme binding"/>
    <property type="evidence" value="ECO:0007669"/>
    <property type="project" value="InterPro"/>
</dbReference>
<feature type="region of interest" description="Disordered" evidence="2">
    <location>
        <begin position="544"/>
        <end position="624"/>
    </location>
</feature>
<gene>
    <name evidence="3" type="ORF">D6D22_10297</name>
</gene>
<dbReference type="GO" id="GO:0016705">
    <property type="term" value="F:oxidoreductase activity, acting on paired donors, with incorporation or reduction of molecular oxygen"/>
    <property type="evidence" value="ECO:0007669"/>
    <property type="project" value="InterPro"/>
</dbReference>
<evidence type="ECO:0000256" key="1">
    <source>
        <dbReference type="ARBA" id="ARBA00010617"/>
    </source>
</evidence>
<evidence type="ECO:0000256" key="2">
    <source>
        <dbReference type="SAM" id="MobiDB-lite"/>
    </source>
</evidence>
<protein>
    <submittedName>
        <fullName evidence="3">Cytochrome P450</fullName>
    </submittedName>
</protein>
<dbReference type="InterPro" id="IPR036396">
    <property type="entry name" value="Cyt_P450_sf"/>
</dbReference>